<dbReference type="NCBIfam" id="NF041940">
    <property type="entry name" value="choice_anch_X"/>
    <property type="match status" value="1"/>
</dbReference>
<dbReference type="SUPFAM" id="SSF53474">
    <property type="entry name" value="alpha/beta-Hydrolases"/>
    <property type="match status" value="1"/>
</dbReference>
<keyword evidence="4" id="KW-1185">Reference proteome</keyword>
<protein>
    <submittedName>
        <fullName evidence="3">Choice-of-anchor X domain-containing protein</fullName>
    </submittedName>
</protein>
<evidence type="ECO:0000256" key="1">
    <source>
        <dbReference type="SAM" id="MobiDB-lite"/>
    </source>
</evidence>
<feature type="chain" id="PRO_5045140879" evidence="2">
    <location>
        <begin position="22"/>
        <end position="650"/>
    </location>
</feature>
<dbReference type="InterPro" id="IPR029058">
    <property type="entry name" value="AB_hydrolase_fold"/>
</dbReference>
<dbReference type="RefSeq" id="WP_157892693.1">
    <property type="nucleotide sequence ID" value="NZ_JBHRTS010000002.1"/>
</dbReference>
<feature type="signal peptide" evidence="2">
    <location>
        <begin position="1"/>
        <end position="21"/>
    </location>
</feature>
<accession>A0ABV7JB88</accession>
<name>A0ABV7JB88_9GAMM</name>
<organism evidence="3 4">
    <name type="scientific">Marinicella sediminis</name>
    <dbReference type="NCBI Taxonomy" id="1792834"/>
    <lineage>
        <taxon>Bacteria</taxon>
        <taxon>Pseudomonadati</taxon>
        <taxon>Pseudomonadota</taxon>
        <taxon>Gammaproteobacteria</taxon>
        <taxon>Lysobacterales</taxon>
        <taxon>Marinicellaceae</taxon>
        <taxon>Marinicella</taxon>
    </lineage>
</organism>
<sequence length="650" mass="70872">MNKLNVLGVTASVILSTAAWAKTELPAAKHLAGPAEEIELMQPANPESTAILSKHAMLKIGMASQKNGNFAWQQNVLIDGENPKALLFAQDRQNWELSIRGVGAQKSGAVNDVPFQRTETTFGMASERFPATQFDLANLPGGRYQFNITAPHNKNSQPSEAYLLVSSDSPYQLSSFTSAPGYLVGQVIQINSKAQMANEKFSMVKNDLQLMQNAHLKITMPDGQFSEISMFDDGLLMDKSPTDGQFNGSFVAEQPGLYQVQVIAQGITPEGKPFYRTSEHVIPVIESDLDLASMEAAGSYSAPNKIDLGIGIETARQDGRYRVFAEVWNEHKGQSSAVTWLSTISDVSDGQLKLQLDDRWLMSHNNSKGTFSLRNIRVEELDHYINVLSVDELPLMLPQIDEYAKSGFDGQLTQSMLMGERPAGSRVASKAGGKLMLVHGYCSGDAWGPVQSQFSNSVKFTDFNKNRSHDEFARLIDSYGDNFPSFGVVAHSQGGAASLHLYTYYWSGLDDAGSGRLIQSVGTPYQGTPLAGNLALIGDIFGVGCGYNANLTTSGASAWLSGIPTWARSKVNYYTTSFTDKWWRYDYCNIASDLVLSDPEDGTTEKSRGQLSGAVNRGHKTGQCHTTGMRDMAQTRDSSRNGSMSANAAR</sequence>
<evidence type="ECO:0000256" key="2">
    <source>
        <dbReference type="SAM" id="SignalP"/>
    </source>
</evidence>
<comment type="caution">
    <text evidence="3">The sequence shown here is derived from an EMBL/GenBank/DDBJ whole genome shotgun (WGS) entry which is preliminary data.</text>
</comment>
<evidence type="ECO:0000313" key="3">
    <source>
        <dbReference type="EMBL" id="MFC3193478.1"/>
    </source>
</evidence>
<proteinExistence type="predicted"/>
<dbReference type="Proteomes" id="UP001595533">
    <property type="component" value="Unassembled WGS sequence"/>
</dbReference>
<evidence type="ECO:0000313" key="4">
    <source>
        <dbReference type="Proteomes" id="UP001595533"/>
    </source>
</evidence>
<feature type="region of interest" description="Disordered" evidence="1">
    <location>
        <begin position="599"/>
        <end position="650"/>
    </location>
</feature>
<gene>
    <name evidence="3" type="ORF">ACFODZ_04375</name>
</gene>
<dbReference type="EMBL" id="JBHRTS010000002">
    <property type="protein sequence ID" value="MFC3193478.1"/>
    <property type="molecule type" value="Genomic_DNA"/>
</dbReference>
<feature type="compositionally biased region" description="Polar residues" evidence="1">
    <location>
        <begin position="640"/>
        <end position="650"/>
    </location>
</feature>
<keyword evidence="2" id="KW-0732">Signal</keyword>
<reference evidence="4" key="1">
    <citation type="journal article" date="2019" name="Int. J. Syst. Evol. Microbiol.">
        <title>The Global Catalogue of Microorganisms (GCM) 10K type strain sequencing project: providing services to taxonomists for standard genome sequencing and annotation.</title>
        <authorList>
            <consortium name="The Broad Institute Genomics Platform"/>
            <consortium name="The Broad Institute Genome Sequencing Center for Infectious Disease"/>
            <person name="Wu L."/>
            <person name="Ma J."/>
        </authorList>
    </citation>
    <scope>NUCLEOTIDE SEQUENCE [LARGE SCALE GENOMIC DNA]</scope>
    <source>
        <strain evidence="4">KCTC 42953</strain>
    </source>
</reference>
<dbReference type="Gene3D" id="3.40.50.1820">
    <property type="entry name" value="alpha/beta hydrolase"/>
    <property type="match status" value="1"/>
</dbReference>